<feature type="signal peptide" evidence="8">
    <location>
        <begin position="1"/>
        <end position="20"/>
    </location>
</feature>
<dbReference type="GO" id="GO:0071972">
    <property type="term" value="F:peptidoglycan L,D-transpeptidase activity"/>
    <property type="evidence" value="ECO:0007669"/>
    <property type="project" value="TreeGrafter"/>
</dbReference>
<feature type="chain" id="PRO_5003011466" evidence="8">
    <location>
        <begin position="21"/>
        <end position="321"/>
    </location>
</feature>
<evidence type="ECO:0000313" key="10">
    <source>
        <dbReference type="EMBL" id="ACY48921.1"/>
    </source>
</evidence>
<dbReference type="OrthoDB" id="463216at2"/>
<comment type="similarity">
    <text evidence="2">Belongs to the YkuD family.</text>
</comment>
<dbReference type="PANTHER" id="PTHR30582:SF2">
    <property type="entry name" value="L,D-TRANSPEPTIDASE YCIB-RELATED"/>
    <property type="match status" value="1"/>
</dbReference>
<dbReference type="GO" id="GO:0008360">
    <property type="term" value="P:regulation of cell shape"/>
    <property type="evidence" value="ECO:0007669"/>
    <property type="project" value="UniProtKB-UniRule"/>
</dbReference>
<dbReference type="Proteomes" id="UP000002221">
    <property type="component" value="Chromosome"/>
</dbReference>
<feature type="active site" description="Nucleophile" evidence="7">
    <location>
        <position position="221"/>
    </location>
</feature>
<dbReference type="RefSeq" id="WP_012844532.1">
    <property type="nucleotide sequence ID" value="NC_013501.1"/>
</dbReference>
<dbReference type="HOGENOM" id="CLU_854983_0_0_10"/>
<dbReference type="GO" id="GO:0071555">
    <property type="term" value="P:cell wall organization"/>
    <property type="evidence" value="ECO:0007669"/>
    <property type="project" value="UniProtKB-UniRule"/>
</dbReference>
<sequence>MRRGVFALFLLCLLPSALQAQDYINQTALEDILEHQYEDLDAIPEVQYHYYILHHSSGNNVLARNTLYKELGDGDLELGKKRARLVELLNRVLIRNLEIGDTLVIPNRFDLDFRAYSPFPRYYPGGRDFDKLFIMDKSIQAFGAYEYGKLVRWGVINTGAPDNPTPNGRFNFNWKEEYRVSSLSPPGEPWEMYWVFNFHDARGIHVHQYPMPTGGPDSHGCVRLIDADAKWVFHWADPWQTTAGGTGIASRRGKIIKQGTTVLVIGEDPVGRPRPFIFKKQYPVLKRVELPNHPYDVPPGTPQQEYFDKLRKAREGAGTSR</sequence>
<keyword evidence="4 7" id="KW-0133">Cell shape</keyword>
<dbReference type="InterPro" id="IPR038063">
    <property type="entry name" value="Transpep_catalytic_dom"/>
</dbReference>
<dbReference type="Pfam" id="PF03734">
    <property type="entry name" value="YkuD"/>
    <property type="match status" value="1"/>
</dbReference>
<keyword evidence="3" id="KW-0808">Transferase</keyword>
<evidence type="ECO:0000256" key="7">
    <source>
        <dbReference type="PROSITE-ProRule" id="PRU01373"/>
    </source>
</evidence>
<evidence type="ECO:0000256" key="5">
    <source>
        <dbReference type="ARBA" id="ARBA00022984"/>
    </source>
</evidence>
<dbReference type="UniPathway" id="UPA00219"/>
<dbReference type="GO" id="GO:0005576">
    <property type="term" value="C:extracellular region"/>
    <property type="evidence" value="ECO:0007669"/>
    <property type="project" value="TreeGrafter"/>
</dbReference>
<dbReference type="SUPFAM" id="SSF141523">
    <property type="entry name" value="L,D-transpeptidase catalytic domain-like"/>
    <property type="match status" value="1"/>
</dbReference>
<reference evidence="10 11" key="1">
    <citation type="journal article" date="2009" name="Stand. Genomic Sci.">
        <title>Complete genome sequence of Rhodothermus marinus type strain (R-10).</title>
        <authorList>
            <person name="Nolan M."/>
            <person name="Tindall B.J."/>
            <person name="Pomrenke H."/>
            <person name="Lapidus A."/>
            <person name="Copeland A."/>
            <person name="Glavina Del Rio T."/>
            <person name="Lucas S."/>
            <person name="Chen F."/>
            <person name="Tice H."/>
            <person name="Cheng J.F."/>
            <person name="Saunders E."/>
            <person name="Han C."/>
            <person name="Bruce D."/>
            <person name="Goodwin L."/>
            <person name="Chain P."/>
            <person name="Pitluck S."/>
            <person name="Ovchinikova G."/>
            <person name="Pati A."/>
            <person name="Ivanova N."/>
            <person name="Mavromatis K."/>
            <person name="Chen A."/>
            <person name="Palaniappan K."/>
            <person name="Land M."/>
            <person name="Hauser L."/>
            <person name="Chang Y.J."/>
            <person name="Jeffries C.D."/>
            <person name="Brettin T."/>
            <person name="Goker M."/>
            <person name="Bristow J."/>
            <person name="Eisen J.A."/>
            <person name="Markowitz V."/>
            <person name="Hugenholtz P."/>
            <person name="Kyrpides N.C."/>
            <person name="Klenk H.P."/>
            <person name="Detter J.C."/>
        </authorList>
    </citation>
    <scope>NUCLEOTIDE SEQUENCE [LARGE SCALE GENOMIC DNA]</scope>
    <source>
        <strain evidence="11">ATCC 43812 / DSM 4252 / R-10</strain>
    </source>
</reference>
<evidence type="ECO:0000256" key="4">
    <source>
        <dbReference type="ARBA" id="ARBA00022960"/>
    </source>
</evidence>
<dbReference type="EMBL" id="CP001807">
    <property type="protein sequence ID" value="ACY48921.1"/>
    <property type="molecule type" value="Genomic_DNA"/>
</dbReference>
<dbReference type="InterPro" id="IPR050979">
    <property type="entry name" value="LD-transpeptidase"/>
</dbReference>
<dbReference type="Gene3D" id="2.40.440.10">
    <property type="entry name" value="L,D-transpeptidase catalytic domain-like"/>
    <property type="match status" value="1"/>
</dbReference>
<evidence type="ECO:0000256" key="6">
    <source>
        <dbReference type="ARBA" id="ARBA00023316"/>
    </source>
</evidence>
<dbReference type="KEGG" id="rmr:Rmar_2040"/>
<keyword evidence="5 7" id="KW-0573">Peptidoglycan synthesis</keyword>
<dbReference type="eggNOG" id="COG1376">
    <property type="taxonomic scope" value="Bacteria"/>
</dbReference>
<evidence type="ECO:0000256" key="2">
    <source>
        <dbReference type="ARBA" id="ARBA00005992"/>
    </source>
</evidence>
<name>D0MKK9_RHOM4</name>
<evidence type="ECO:0000256" key="8">
    <source>
        <dbReference type="SAM" id="SignalP"/>
    </source>
</evidence>
<evidence type="ECO:0000313" key="11">
    <source>
        <dbReference type="Proteomes" id="UP000002221"/>
    </source>
</evidence>
<dbReference type="GO" id="GO:0016740">
    <property type="term" value="F:transferase activity"/>
    <property type="evidence" value="ECO:0007669"/>
    <property type="project" value="UniProtKB-KW"/>
</dbReference>
<feature type="active site" description="Proton donor/acceptor" evidence="7">
    <location>
        <position position="207"/>
    </location>
</feature>
<protein>
    <submittedName>
        <fullName evidence="10">ErfK/YbiS/YcfS/YnhG family protein</fullName>
    </submittedName>
</protein>
<evidence type="ECO:0000256" key="1">
    <source>
        <dbReference type="ARBA" id="ARBA00004752"/>
    </source>
</evidence>
<dbReference type="PROSITE" id="PS52029">
    <property type="entry name" value="LD_TPASE"/>
    <property type="match status" value="1"/>
</dbReference>
<feature type="domain" description="L,D-TPase catalytic" evidence="9">
    <location>
        <begin position="131"/>
        <end position="265"/>
    </location>
</feature>
<keyword evidence="8" id="KW-0732">Signal</keyword>
<comment type="pathway">
    <text evidence="1 7">Cell wall biogenesis; peptidoglycan biosynthesis.</text>
</comment>
<dbReference type="CDD" id="cd16913">
    <property type="entry name" value="YkuD_like"/>
    <property type="match status" value="1"/>
</dbReference>
<accession>D0MKK9</accession>
<evidence type="ECO:0000259" key="9">
    <source>
        <dbReference type="PROSITE" id="PS52029"/>
    </source>
</evidence>
<dbReference type="AlphaFoldDB" id="D0MKK9"/>
<proteinExistence type="inferred from homology"/>
<organism evidence="10 11">
    <name type="scientific">Rhodothermus marinus (strain ATCC 43812 / DSM 4252 / R-10)</name>
    <name type="common">Rhodothermus obamensis</name>
    <dbReference type="NCBI Taxonomy" id="518766"/>
    <lineage>
        <taxon>Bacteria</taxon>
        <taxon>Pseudomonadati</taxon>
        <taxon>Rhodothermota</taxon>
        <taxon>Rhodothermia</taxon>
        <taxon>Rhodothermales</taxon>
        <taxon>Rhodothermaceae</taxon>
        <taxon>Rhodothermus</taxon>
    </lineage>
</organism>
<dbReference type="InterPro" id="IPR005490">
    <property type="entry name" value="LD_TPept_cat_dom"/>
</dbReference>
<keyword evidence="11" id="KW-1185">Reference proteome</keyword>
<dbReference type="PANTHER" id="PTHR30582">
    <property type="entry name" value="L,D-TRANSPEPTIDASE"/>
    <property type="match status" value="1"/>
</dbReference>
<keyword evidence="6 7" id="KW-0961">Cell wall biogenesis/degradation</keyword>
<dbReference type="STRING" id="518766.Rmar_2040"/>
<gene>
    <name evidence="10" type="ordered locus">Rmar_2040</name>
</gene>
<evidence type="ECO:0000256" key="3">
    <source>
        <dbReference type="ARBA" id="ARBA00022679"/>
    </source>
</evidence>
<dbReference type="GO" id="GO:0018104">
    <property type="term" value="P:peptidoglycan-protein cross-linking"/>
    <property type="evidence" value="ECO:0007669"/>
    <property type="project" value="TreeGrafter"/>
</dbReference>